<dbReference type="InterPro" id="IPR006860">
    <property type="entry name" value="FecR"/>
</dbReference>
<feature type="domain" description="Protein FecR C-terminal" evidence="4">
    <location>
        <begin position="316"/>
        <end position="386"/>
    </location>
</feature>
<gene>
    <name evidence="5" type="ORF">SAMN04487911_11232</name>
</gene>
<reference evidence="5 6" key="1">
    <citation type="submission" date="2016-11" db="EMBL/GenBank/DDBJ databases">
        <authorList>
            <person name="Jaros S."/>
            <person name="Januszkiewicz K."/>
            <person name="Wedrychowicz H."/>
        </authorList>
    </citation>
    <scope>NUCLEOTIDE SEQUENCE [LARGE SCALE GENOMIC DNA]</scope>
    <source>
        <strain evidence="5 6">CGMCC 1.8863</strain>
    </source>
</reference>
<dbReference type="InterPro" id="IPR028002">
    <property type="entry name" value="Myb_DNA-bind_5"/>
</dbReference>
<dbReference type="EMBL" id="FQYX01000012">
    <property type="protein sequence ID" value="SHJ14407.1"/>
    <property type="molecule type" value="Genomic_DNA"/>
</dbReference>
<dbReference type="Gene3D" id="2.60.120.1440">
    <property type="match status" value="1"/>
</dbReference>
<dbReference type="AlphaFoldDB" id="A0A1M6GWY1"/>
<evidence type="ECO:0000313" key="6">
    <source>
        <dbReference type="Proteomes" id="UP000184231"/>
    </source>
</evidence>
<dbReference type="OrthoDB" id="651134at2"/>
<dbReference type="InterPro" id="IPR032508">
    <property type="entry name" value="FecR_C"/>
</dbReference>
<proteinExistence type="predicted"/>
<dbReference type="Pfam" id="PF13873">
    <property type="entry name" value="Myb_DNA-bind_5"/>
    <property type="match status" value="1"/>
</dbReference>
<dbReference type="InterPro" id="IPR012373">
    <property type="entry name" value="Ferrdict_sens_TM"/>
</dbReference>
<keyword evidence="1" id="KW-0472">Membrane</keyword>
<dbReference type="RefSeq" id="WP_072764436.1">
    <property type="nucleotide sequence ID" value="NZ_FQYX01000012.1"/>
</dbReference>
<evidence type="ECO:0000259" key="2">
    <source>
        <dbReference type="Pfam" id="PF04773"/>
    </source>
</evidence>
<feature type="domain" description="FecR protein" evidence="2">
    <location>
        <begin position="176"/>
        <end position="271"/>
    </location>
</feature>
<organism evidence="5 6">
    <name type="scientific">Arenibacter nanhaiticus</name>
    <dbReference type="NCBI Taxonomy" id="558155"/>
    <lineage>
        <taxon>Bacteria</taxon>
        <taxon>Pseudomonadati</taxon>
        <taxon>Bacteroidota</taxon>
        <taxon>Flavobacteriia</taxon>
        <taxon>Flavobacteriales</taxon>
        <taxon>Flavobacteriaceae</taxon>
        <taxon>Arenibacter</taxon>
    </lineage>
</organism>
<dbReference type="Pfam" id="PF16344">
    <property type="entry name" value="FecR_C"/>
    <property type="match status" value="1"/>
</dbReference>
<feature type="transmembrane region" description="Helical" evidence="1">
    <location>
        <begin position="88"/>
        <end position="107"/>
    </location>
</feature>
<evidence type="ECO:0000313" key="5">
    <source>
        <dbReference type="EMBL" id="SHJ14407.1"/>
    </source>
</evidence>
<protein>
    <submittedName>
        <fullName evidence="5">FecR family protein</fullName>
    </submittedName>
</protein>
<evidence type="ECO:0000259" key="4">
    <source>
        <dbReference type="Pfam" id="PF16344"/>
    </source>
</evidence>
<keyword evidence="1" id="KW-0812">Transmembrane</keyword>
<dbReference type="STRING" id="558155.SAMN04487911_11232"/>
<keyword evidence="6" id="KW-1185">Reference proteome</keyword>
<sequence>MNSLKKVFKLSKEIAHSILEGRKVDVEESQMLWSQKEEEYIVQSLTDKDSVLARKKQRKAIEKSKKQDWKRIQKELKLKERYGFVKRLYRAAAVLLAITGASFVYYYNFSSFSEPINTIDPTAIILRMEDGTVQSINPEVSIPVLDKKGSTIFSQHKGILKYQGDYSSEDLMYSELTVPNGKKIKLELSDGTVVDINSGTTLKFPINFLTGHKREVFLDGEAFFSVAKDVAHPFTVYSGELGVTVLGTKFNMTSYPEDDQIRTVLVEGAVQVYDTLQPDNSSLLEPGHMASWNKKQKNISMEKIDLDLYTGWIEGKIVFRSLAFKDIIKKLERSYNVSIECHNEILNKEVFSASFNVDVENIEQVLGYINLEHQFLYSKKGNKIIINER</sequence>
<dbReference type="Pfam" id="PF04773">
    <property type="entry name" value="FecR"/>
    <property type="match status" value="1"/>
</dbReference>
<evidence type="ECO:0000259" key="3">
    <source>
        <dbReference type="Pfam" id="PF13873"/>
    </source>
</evidence>
<evidence type="ECO:0000256" key="1">
    <source>
        <dbReference type="SAM" id="Phobius"/>
    </source>
</evidence>
<keyword evidence="1" id="KW-1133">Transmembrane helix</keyword>
<feature type="domain" description="Myb/SANT-like DNA-binding" evidence="3">
    <location>
        <begin position="32"/>
        <end position="76"/>
    </location>
</feature>
<dbReference type="Proteomes" id="UP000184231">
    <property type="component" value="Unassembled WGS sequence"/>
</dbReference>
<accession>A0A1M6GWY1</accession>
<dbReference type="PANTHER" id="PTHR30273">
    <property type="entry name" value="PERIPLASMIC SIGNAL SENSOR AND SIGMA FACTOR ACTIVATOR FECR-RELATED"/>
    <property type="match status" value="1"/>
</dbReference>
<dbReference type="PANTHER" id="PTHR30273:SF2">
    <property type="entry name" value="PROTEIN FECR"/>
    <property type="match status" value="1"/>
</dbReference>
<dbReference type="Gene3D" id="3.55.50.30">
    <property type="match status" value="1"/>
</dbReference>
<name>A0A1M6GWY1_9FLAO</name>
<dbReference type="GO" id="GO:0016989">
    <property type="term" value="F:sigma factor antagonist activity"/>
    <property type="evidence" value="ECO:0007669"/>
    <property type="project" value="TreeGrafter"/>
</dbReference>